<dbReference type="InterPro" id="IPR029451">
    <property type="entry name" value="RICTOR_M"/>
</dbReference>
<proteinExistence type="inferred from homology"/>
<name>A0A9P0FII4_BRAAE</name>
<dbReference type="Pfam" id="PF14664">
    <property type="entry name" value="RICTOR_N"/>
    <property type="match status" value="1"/>
</dbReference>
<evidence type="ECO:0008006" key="8">
    <source>
        <dbReference type="Google" id="ProtNLM"/>
    </source>
</evidence>
<dbReference type="SMART" id="SM01308">
    <property type="entry name" value="RICTOR_N"/>
    <property type="match status" value="1"/>
</dbReference>
<dbReference type="InterPro" id="IPR028267">
    <property type="entry name" value="Pianissimo_N"/>
</dbReference>
<dbReference type="SMART" id="SM01307">
    <property type="entry name" value="RICTOR_M"/>
    <property type="match status" value="1"/>
</dbReference>
<feature type="compositionally biased region" description="Low complexity" evidence="2">
    <location>
        <begin position="1151"/>
        <end position="1161"/>
    </location>
</feature>
<dbReference type="GO" id="GO:0043539">
    <property type="term" value="F:protein serine/threonine kinase activator activity"/>
    <property type="evidence" value="ECO:0007669"/>
    <property type="project" value="TreeGrafter"/>
</dbReference>
<evidence type="ECO:0000259" key="4">
    <source>
        <dbReference type="SMART" id="SM01308"/>
    </source>
</evidence>
<dbReference type="SUPFAM" id="SSF48371">
    <property type="entry name" value="ARM repeat"/>
    <property type="match status" value="2"/>
</dbReference>
<evidence type="ECO:0000313" key="6">
    <source>
        <dbReference type="EMBL" id="CAH0555004.1"/>
    </source>
</evidence>
<dbReference type="InterPro" id="IPR029452">
    <property type="entry name" value="RICTOR_V"/>
</dbReference>
<dbReference type="InterPro" id="IPR028268">
    <property type="entry name" value="Pianissimo_fam"/>
</dbReference>
<feature type="domain" description="Rapamycin-insensitive companion of mTOR N-terminal" evidence="4">
    <location>
        <begin position="58"/>
        <end position="439"/>
    </location>
</feature>
<dbReference type="InterPro" id="IPR011989">
    <property type="entry name" value="ARM-like"/>
</dbReference>
<dbReference type="PANTHER" id="PTHR13298:SF11">
    <property type="entry name" value="RAPAMYCIN-INSENSITIVE COMPANION OF MTOR"/>
    <property type="match status" value="1"/>
</dbReference>
<feature type="region of interest" description="Disordered" evidence="2">
    <location>
        <begin position="1067"/>
        <end position="1095"/>
    </location>
</feature>
<comment type="similarity">
    <text evidence="1">Belongs to the RICTOR family.</text>
</comment>
<evidence type="ECO:0000313" key="7">
    <source>
        <dbReference type="Proteomes" id="UP001154078"/>
    </source>
</evidence>
<dbReference type="SMART" id="SM01303">
    <property type="entry name" value="RasGEF_N_2"/>
    <property type="match status" value="1"/>
</dbReference>
<dbReference type="InterPro" id="IPR029453">
    <property type="entry name" value="Rictor_IV"/>
</dbReference>
<dbReference type="Gene3D" id="1.25.10.10">
    <property type="entry name" value="Leucine-rich Repeat Variant"/>
    <property type="match status" value="1"/>
</dbReference>
<accession>A0A9P0FII4</accession>
<organism evidence="6 7">
    <name type="scientific">Brassicogethes aeneus</name>
    <name type="common">Rape pollen beetle</name>
    <name type="synonym">Meligethes aeneus</name>
    <dbReference type="NCBI Taxonomy" id="1431903"/>
    <lineage>
        <taxon>Eukaryota</taxon>
        <taxon>Metazoa</taxon>
        <taxon>Ecdysozoa</taxon>
        <taxon>Arthropoda</taxon>
        <taxon>Hexapoda</taxon>
        <taxon>Insecta</taxon>
        <taxon>Pterygota</taxon>
        <taxon>Neoptera</taxon>
        <taxon>Endopterygota</taxon>
        <taxon>Coleoptera</taxon>
        <taxon>Polyphaga</taxon>
        <taxon>Cucujiformia</taxon>
        <taxon>Nitidulidae</taxon>
        <taxon>Meligethinae</taxon>
        <taxon>Brassicogethes</taxon>
    </lineage>
</organism>
<dbReference type="OrthoDB" id="271111at2759"/>
<gene>
    <name evidence="6" type="ORF">MELIAE_LOCUS6443</name>
</gene>
<dbReference type="Proteomes" id="UP001154078">
    <property type="component" value="Chromosome 4"/>
</dbReference>
<reference evidence="6" key="1">
    <citation type="submission" date="2021-12" db="EMBL/GenBank/DDBJ databases">
        <authorList>
            <person name="King R."/>
        </authorList>
    </citation>
    <scope>NUCLEOTIDE SEQUENCE</scope>
</reference>
<protein>
    <recommendedName>
        <fullName evidence="8">Rapamycin-insensitive companion of mTOR</fullName>
    </recommendedName>
</protein>
<dbReference type="Pfam" id="PF14668">
    <property type="entry name" value="RICTOR_V"/>
    <property type="match status" value="1"/>
</dbReference>
<dbReference type="GO" id="GO:0051897">
    <property type="term" value="P:positive regulation of phosphatidylinositol 3-kinase/protein kinase B signal transduction"/>
    <property type="evidence" value="ECO:0007669"/>
    <property type="project" value="TreeGrafter"/>
</dbReference>
<evidence type="ECO:0000259" key="5">
    <source>
        <dbReference type="SMART" id="SM01310"/>
    </source>
</evidence>
<keyword evidence="7" id="KW-1185">Reference proteome</keyword>
<feature type="domain" description="Rapamycin-insensitive companion of mTOR" evidence="5">
    <location>
        <begin position="928"/>
        <end position="1000"/>
    </location>
</feature>
<feature type="region of interest" description="Disordered" evidence="2">
    <location>
        <begin position="1146"/>
        <end position="1193"/>
    </location>
</feature>
<feature type="compositionally biased region" description="Polar residues" evidence="2">
    <location>
        <begin position="1067"/>
        <end position="1077"/>
    </location>
</feature>
<dbReference type="InterPro" id="IPR016024">
    <property type="entry name" value="ARM-type_fold"/>
</dbReference>
<dbReference type="PANTHER" id="PTHR13298">
    <property type="entry name" value="CYTOSOLIC REGULATOR PIANISSIMO"/>
    <property type="match status" value="1"/>
</dbReference>
<feature type="domain" description="Rapamycin-insensitive companion of mTOR middle" evidence="3">
    <location>
        <begin position="528"/>
        <end position="749"/>
    </location>
</feature>
<dbReference type="SMART" id="SM01310">
    <property type="entry name" value="RICTOR_V"/>
    <property type="match status" value="1"/>
</dbReference>
<dbReference type="Pfam" id="PF14666">
    <property type="entry name" value="RICTOR_M"/>
    <property type="match status" value="1"/>
</dbReference>
<dbReference type="GO" id="GO:0038203">
    <property type="term" value="P:TORC2 signaling"/>
    <property type="evidence" value="ECO:0007669"/>
    <property type="project" value="TreeGrafter"/>
</dbReference>
<evidence type="ECO:0000256" key="1">
    <source>
        <dbReference type="ARBA" id="ARBA00008878"/>
    </source>
</evidence>
<sequence>MAVSSWRTRHQNIRTGRLRPGRNKQDEVLVDLSQEPLVNIKDILRNLCDKDTPHARLINYLNGFVKVTLQIEGKFENHGYIIEEILLCLKLTLLNTSTKVRSGGLRCIRHVVKNEEDVNILNKLLIPYLITRSLDLIYKHDVERIEAMKLIRKILILSPLNFDSSMARSLVALANEGSESKDRLLRICLATLSELGVLNSKLFISCGGVAAITRNLLECQTPKIAESLCGVLLMMLDRPETRECASVDLHTLAAPFCDFHYKLRLKESKKYEVDERELRLNCSRMALLSVLRSWSGILHFCNPRDQTGFKAVVDVLYLDQLEVRKAVLDLLYELLGLPQPEWSDELSVALGAVDPCEPQASWRLNEGFVAAEGKSVLPHLSKTTPSLTEMHLSLLLYCFLENGLLGALSEVIATSDTFISVRATVLLGELLRLIQVLLPPDCCNVSPSLPLLLDYAVGNVPQAIGAVTALQQLHKLMKKRPASYSLYLDFILKSSTNSADSLKPNRPPSRQKLTSGLKSKIHQLQYVLRDNEDSVKDTGVLLSTDPFTWNWDLVGILLRGENNFKFDLLDPSHKNFIKRLSEFFMPSKNKYSHLDLSCVQQSNQYTQSGVQLIYFLMQMDDIDCKSLLMDLFKDILNNIEAITKGRTVHDCLFSPQHMQNTQCQSYFLFIGRFATTPPGDELLRSIDMFDKLENLATTTIHDCYVKLIVSSLDYSLPGSSRKILALTLTCNQENSRLYATQFLLTLLRAGVHQFSVWGMEMLVNQLKDKSKAVYLAAMNALHEACELPECLDTLIKLNPSLDIENERDMLLMIRFLSNKIGLAQITKDEKVLQLIKHWDNDFVYRYVKMTEGDIADALTLHQRGLDGKYDKRTSSIRSMNQKEVFLPPHLYGQLNQQKEGLQVLLEQGNCKNMIKIIMDADCSTEDQTLKLKAAIWSMGHLATSNAGLIDINSKGVIDAIIDLAQSCPVYSIRATAFFSLGIVATTKMGADQLFQKGWICTRHHRHDFWPIIEDEIESIVRRHHNISMSEEGSISMDNPFTYEFESIDEDTGEDSFSIIESPEIRRTSSMMKQSTLPSGRRPYYGHHKRSHSESKTFEMNGFSEDRFKFPYDSIRLRNHSITESTTSGVSSCDSLQGIKATTNITEHTQKLSPIPSSSSLSTLQQQANRPPPRSHKNSESSHRMSSQSDTNSDISSFSNYISSNRLTYQDLVGYTTLRHLRNSTEEFDGQSRDTQPISNFIIHNNPSLLEDFKMMDISFKSVFSVQKFPLNSSHSKHDDKIYMGISLPQVLGVLFPDLKDVNTFSLAGFEETAGGVEELSVHSSSDSQTSKHQNKLMVHTLEKCLSCSRLHENKFASLADKPDSFDVLCNIERLANPVWNKHVKQYLLQCRHKDLAILKDVCMYSEVCKMMSESSYRVSSRRILHELFLDLNLNSIYEECQIKLQNKGELKRNSLPQGDSINGNSSLLQNPPVTLAIGSASVSSIIHTSPTLDSLKFIYKENKFPIRENK</sequence>
<evidence type="ECO:0000256" key="2">
    <source>
        <dbReference type="SAM" id="MobiDB-lite"/>
    </source>
</evidence>
<dbReference type="EMBL" id="OV121135">
    <property type="protein sequence ID" value="CAH0555004.1"/>
    <property type="molecule type" value="Genomic_DNA"/>
</dbReference>
<evidence type="ECO:0000259" key="3">
    <source>
        <dbReference type="SMART" id="SM01307"/>
    </source>
</evidence>
<dbReference type="Pfam" id="PF14663">
    <property type="entry name" value="RasGEF_N_2"/>
    <property type="match status" value="1"/>
</dbReference>
<dbReference type="GO" id="GO:0031932">
    <property type="term" value="C:TORC2 complex"/>
    <property type="evidence" value="ECO:0007669"/>
    <property type="project" value="InterPro"/>
</dbReference>